<dbReference type="RefSeq" id="WP_284919156.1">
    <property type="nucleotide sequence ID" value="NZ_CP126980.1"/>
</dbReference>
<evidence type="ECO:0000313" key="2">
    <source>
        <dbReference type="EMBL" id="WIM97762.1"/>
    </source>
</evidence>
<accession>A0ABY8WJW7</accession>
<sequence>MNSDSHVVYLDQSDQGPGSDFEANGRYQDPVYTGKTLTTAGDFWPGYYGRTNVGATSFSYRAVMDGLRAGRVWVDHGRLIKGVDARVRVTGDRRRHTGTPLGGVLRVKRGTSTELTLDIDLQDVPNWATFVPRLARVDVIVGTVTGPVANRDAFTAPDTRVVTSFEIGKRTGSVALSLDLGRLDKPFYVRVRGTDGNRTQPGLMGAGVDPYGPKLDVAGDADPWGDLWFYTNPIWVLPR</sequence>
<protein>
    <submittedName>
        <fullName evidence="2">Uncharacterized protein</fullName>
    </submittedName>
</protein>
<gene>
    <name evidence="2" type="ORF">ACTOB_001313</name>
</gene>
<evidence type="ECO:0000313" key="3">
    <source>
        <dbReference type="Proteomes" id="UP001240150"/>
    </source>
</evidence>
<keyword evidence="3" id="KW-1185">Reference proteome</keyword>
<reference evidence="2 3" key="1">
    <citation type="submission" date="2023-06" db="EMBL/GenBank/DDBJ databases">
        <authorList>
            <person name="Yushchuk O."/>
            <person name="Binda E."/>
            <person name="Ruckert-Reed C."/>
            <person name="Fedorenko V."/>
            <person name="Kalinowski J."/>
            <person name="Marinelli F."/>
        </authorList>
    </citation>
    <scope>NUCLEOTIDE SEQUENCE [LARGE SCALE GENOMIC DNA]</scope>
    <source>
        <strain evidence="2 3">NRRL 3884</strain>
    </source>
</reference>
<dbReference type="Proteomes" id="UP001240150">
    <property type="component" value="Chromosome"/>
</dbReference>
<proteinExistence type="predicted"/>
<dbReference type="EMBL" id="CP126980">
    <property type="protein sequence ID" value="WIM97762.1"/>
    <property type="molecule type" value="Genomic_DNA"/>
</dbReference>
<evidence type="ECO:0000256" key="1">
    <source>
        <dbReference type="SAM" id="MobiDB-lite"/>
    </source>
</evidence>
<organism evidence="2 3">
    <name type="scientific">Actinoplanes oblitus</name>
    <dbReference type="NCBI Taxonomy" id="3040509"/>
    <lineage>
        <taxon>Bacteria</taxon>
        <taxon>Bacillati</taxon>
        <taxon>Actinomycetota</taxon>
        <taxon>Actinomycetes</taxon>
        <taxon>Micromonosporales</taxon>
        <taxon>Micromonosporaceae</taxon>
        <taxon>Actinoplanes</taxon>
    </lineage>
</organism>
<feature type="region of interest" description="Disordered" evidence="1">
    <location>
        <begin position="1"/>
        <end position="25"/>
    </location>
</feature>
<name>A0ABY8WJW7_9ACTN</name>